<feature type="region of interest" description="Disordered" evidence="1">
    <location>
        <begin position="455"/>
        <end position="489"/>
    </location>
</feature>
<evidence type="ECO:0000313" key="4">
    <source>
        <dbReference type="Proteomes" id="UP000324897"/>
    </source>
</evidence>
<accession>A0A5J9VWL8</accession>
<feature type="non-terminal residue" evidence="3">
    <location>
        <position position="1"/>
    </location>
</feature>
<proteinExistence type="predicted"/>
<dbReference type="InterPro" id="IPR056594">
    <property type="entry name" value="AT5G49610-like_b-prop"/>
</dbReference>
<dbReference type="PANTHER" id="PTHR32133">
    <property type="entry name" value="OS07G0120400 PROTEIN"/>
    <property type="match status" value="1"/>
</dbReference>
<sequence length="524" mass="56939">IYPHHFPQSKANRRTIPPAADPSMAAPDPSKQTPAAVLIDVLVEEFLLRLPPADPASLVRAALVCKPWCRVVSGQGFRRRFREFHRTPPVLGILCNHEGEDIYREDTVRFVPTASSFPRARTFRGSWRAVDAHHGRVLLRSMLWDDDDLVGCVLVVWDPVTHAERVLPSLTRYPTDWNAAVLCAATPSGTCDHLDCHGPFLVVVLAEAWDTFVHIYSSESGKWSEQQIVVPCPSKPADWLWPTVLAGNALYFMLQKRTSILEYNLGTRAVSVIHLPPSICYRPDVLTTTEDGRLGFATVHKSTLYLWSREDGPGDNVGWAESRVIQLDSLLPANALSTSPTVVGFAAGVGIFFVRTNVGVFTIDLKSRSVRKIHEAGGENIIPYMGFYTLALRGAPACAYGGQSLGSGATEKLGDICAIQGTHFTSAAVEEPQLGGRVVELVEITVEAGVGVDAAPELAGEGGSDEMRRVEQKRTSSTSVPISSGSGGAMGLAVRREYPRAAAWRGFGWDLTVATGELAAIDFL</sequence>
<dbReference type="PANTHER" id="PTHR32133:SF386">
    <property type="entry name" value="F-BOX DOMAIN-CONTAINING PROTEIN"/>
    <property type="match status" value="1"/>
</dbReference>
<feature type="region of interest" description="Disordered" evidence="1">
    <location>
        <begin position="1"/>
        <end position="31"/>
    </location>
</feature>
<evidence type="ECO:0000256" key="1">
    <source>
        <dbReference type="SAM" id="MobiDB-lite"/>
    </source>
</evidence>
<organism evidence="3 4">
    <name type="scientific">Eragrostis curvula</name>
    <name type="common">weeping love grass</name>
    <dbReference type="NCBI Taxonomy" id="38414"/>
    <lineage>
        <taxon>Eukaryota</taxon>
        <taxon>Viridiplantae</taxon>
        <taxon>Streptophyta</taxon>
        <taxon>Embryophyta</taxon>
        <taxon>Tracheophyta</taxon>
        <taxon>Spermatophyta</taxon>
        <taxon>Magnoliopsida</taxon>
        <taxon>Liliopsida</taxon>
        <taxon>Poales</taxon>
        <taxon>Poaceae</taxon>
        <taxon>PACMAD clade</taxon>
        <taxon>Chloridoideae</taxon>
        <taxon>Eragrostideae</taxon>
        <taxon>Eragrostidinae</taxon>
        <taxon>Eragrostis</taxon>
    </lineage>
</organism>
<dbReference type="Pfam" id="PF23635">
    <property type="entry name" value="Beta-prop_AT5G49610-like"/>
    <property type="match status" value="1"/>
</dbReference>
<feature type="domain" description="F-box protein AT5G49610-like beta-propeller" evidence="2">
    <location>
        <begin position="200"/>
        <end position="379"/>
    </location>
</feature>
<dbReference type="Proteomes" id="UP000324897">
    <property type="component" value="Chromosome 4"/>
</dbReference>
<protein>
    <recommendedName>
        <fullName evidence="2">F-box protein AT5G49610-like beta-propeller domain-containing protein</fullName>
    </recommendedName>
</protein>
<feature type="compositionally biased region" description="Low complexity" evidence="1">
    <location>
        <begin position="17"/>
        <end position="30"/>
    </location>
</feature>
<comment type="caution">
    <text evidence="3">The sequence shown here is derived from an EMBL/GenBank/DDBJ whole genome shotgun (WGS) entry which is preliminary data.</text>
</comment>
<name>A0A5J9VWL8_9POAL</name>
<dbReference type="SUPFAM" id="SSF82171">
    <property type="entry name" value="DPP6 N-terminal domain-like"/>
    <property type="match status" value="1"/>
</dbReference>
<dbReference type="OrthoDB" id="693928at2759"/>
<gene>
    <name evidence="3" type="ORF">EJB05_14098</name>
</gene>
<dbReference type="AlphaFoldDB" id="A0A5J9VWL8"/>
<feature type="compositionally biased region" description="Basic and acidic residues" evidence="1">
    <location>
        <begin position="465"/>
        <end position="474"/>
    </location>
</feature>
<dbReference type="EMBL" id="RWGY01000007">
    <property type="protein sequence ID" value="TVU40629.1"/>
    <property type="molecule type" value="Genomic_DNA"/>
</dbReference>
<dbReference type="Gramene" id="TVU40629">
    <property type="protein sequence ID" value="TVU40629"/>
    <property type="gene ID" value="EJB05_14098"/>
</dbReference>
<dbReference type="SUPFAM" id="SSF81383">
    <property type="entry name" value="F-box domain"/>
    <property type="match status" value="1"/>
</dbReference>
<keyword evidence="4" id="KW-1185">Reference proteome</keyword>
<dbReference type="InterPro" id="IPR036047">
    <property type="entry name" value="F-box-like_dom_sf"/>
</dbReference>
<reference evidence="3 4" key="1">
    <citation type="journal article" date="2019" name="Sci. Rep.">
        <title>A high-quality genome of Eragrostis curvula grass provides insights into Poaceae evolution and supports new strategies to enhance forage quality.</title>
        <authorList>
            <person name="Carballo J."/>
            <person name="Santos B.A.C.M."/>
            <person name="Zappacosta D."/>
            <person name="Garbus I."/>
            <person name="Selva J.P."/>
            <person name="Gallo C.A."/>
            <person name="Diaz A."/>
            <person name="Albertini E."/>
            <person name="Caccamo M."/>
            <person name="Echenique V."/>
        </authorList>
    </citation>
    <scope>NUCLEOTIDE SEQUENCE [LARGE SCALE GENOMIC DNA]</scope>
    <source>
        <strain evidence="4">cv. Victoria</strain>
        <tissue evidence="3">Leaf</tissue>
    </source>
</reference>
<evidence type="ECO:0000313" key="3">
    <source>
        <dbReference type="EMBL" id="TVU40629.1"/>
    </source>
</evidence>
<evidence type="ECO:0000259" key="2">
    <source>
        <dbReference type="Pfam" id="PF23635"/>
    </source>
</evidence>